<gene>
    <name evidence="1" type="ORF">Tci_850884</name>
</gene>
<protein>
    <recommendedName>
        <fullName evidence="2">Reverse transcriptase domain-containing protein</fullName>
    </recommendedName>
</protein>
<name>A0A699R782_TANCI</name>
<comment type="caution">
    <text evidence="1">The sequence shown here is derived from an EMBL/GenBank/DDBJ whole genome shotgun (WGS) entry which is preliminary data.</text>
</comment>
<dbReference type="EMBL" id="BKCJ011067996">
    <property type="protein sequence ID" value="GFC78914.1"/>
    <property type="molecule type" value="Genomic_DNA"/>
</dbReference>
<accession>A0A699R782</accession>
<proteinExistence type="predicted"/>
<dbReference type="AlphaFoldDB" id="A0A699R782"/>
<evidence type="ECO:0008006" key="2">
    <source>
        <dbReference type="Google" id="ProtNLM"/>
    </source>
</evidence>
<reference evidence="1" key="1">
    <citation type="journal article" date="2019" name="Sci. Rep.">
        <title>Draft genome of Tanacetum cinerariifolium, the natural source of mosquito coil.</title>
        <authorList>
            <person name="Yamashiro T."/>
            <person name="Shiraishi A."/>
            <person name="Satake H."/>
            <person name="Nakayama K."/>
        </authorList>
    </citation>
    <scope>NUCLEOTIDE SEQUENCE</scope>
</reference>
<organism evidence="1">
    <name type="scientific">Tanacetum cinerariifolium</name>
    <name type="common">Dalmatian daisy</name>
    <name type="synonym">Chrysanthemum cinerariifolium</name>
    <dbReference type="NCBI Taxonomy" id="118510"/>
    <lineage>
        <taxon>Eukaryota</taxon>
        <taxon>Viridiplantae</taxon>
        <taxon>Streptophyta</taxon>
        <taxon>Embryophyta</taxon>
        <taxon>Tracheophyta</taxon>
        <taxon>Spermatophyta</taxon>
        <taxon>Magnoliopsida</taxon>
        <taxon>eudicotyledons</taxon>
        <taxon>Gunneridae</taxon>
        <taxon>Pentapetalae</taxon>
        <taxon>asterids</taxon>
        <taxon>campanulids</taxon>
        <taxon>Asterales</taxon>
        <taxon>Asteraceae</taxon>
        <taxon>Asteroideae</taxon>
        <taxon>Anthemideae</taxon>
        <taxon>Anthemidinae</taxon>
        <taxon>Tanacetum</taxon>
    </lineage>
</organism>
<evidence type="ECO:0000313" key="1">
    <source>
        <dbReference type="EMBL" id="GFC78914.1"/>
    </source>
</evidence>
<sequence>MNTTSTSGSEPLPSNTIANLKGELKAITTQSGLVLDGPSVPMPPPFINPKEVERVEETLTDPDLTEYTIKVPPSFVQKPKPPSQRNYVVYQRDPPSRMHKQKQQDYDEIQIHKFWQMFKQLHINIILVDALIQTLKYQKMLKALLSNKEKLLKLANTPLNEHYSAVILKKLPKKLGVGNFSFCVFLVSSSARPYLI</sequence>